<evidence type="ECO:0000313" key="2">
    <source>
        <dbReference type="EMBL" id="CAA9209831.1"/>
    </source>
</evidence>
<gene>
    <name evidence="2" type="ORF">AVDCRST_MAG83-1005</name>
</gene>
<protein>
    <submittedName>
        <fullName evidence="2">Uncharacterized protein</fullName>
    </submittedName>
</protein>
<sequence>MPTCPLQSGMTKNRRRLHYALIFLAGGVFYFLLKVASGETPAHAALSAAFFTVTLAIVMAFVVRWQRRSLRRVVERGQFACSIRLPEAPKGERFRKWNYGLVTPTAGALTFQPVLGTTTIHRGNPTRIDLQPSAGAARFAPSRWDKFNSLGPEVVVLPLQAADGRVEVAGRTITLDRIEEVVAGSGSPDRTTN</sequence>
<proteinExistence type="predicted"/>
<feature type="transmembrane region" description="Helical" evidence="1">
    <location>
        <begin position="17"/>
        <end position="36"/>
    </location>
</feature>
<dbReference type="AlphaFoldDB" id="A0A6J4H0S9"/>
<feature type="transmembrane region" description="Helical" evidence="1">
    <location>
        <begin position="42"/>
        <end position="63"/>
    </location>
</feature>
<keyword evidence="1" id="KW-0472">Membrane</keyword>
<keyword evidence="1" id="KW-0812">Transmembrane</keyword>
<accession>A0A6J4H0S9</accession>
<organism evidence="2">
    <name type="scientific">uncultured Arthrobacter sp</name>
    <dbReference type="NCBI Taxonomy" id="114050"/>
    <lineage>
        <taxon>Bacteria</taxon>
        <taxon>Bacillati</taxon>
        <taxon>Actinomycetota</taxon>
        <taxon>Actinomycetes</taxon>
        <taxon>Micrococcales</taxon>
        <taxon>Micrococcaceae</taxon>
        <taxon>Arthrobacter</taxon>
        <taxon>environmental samples</taxon>
    </lineage>
</organism>
<evidence type="ECO:0000256" key="1">
    <source>
        <dbReference type="SAM" id="Phobius"/>
    </source>
</evidence>
<keyword evidence="1" id="KW-1133">Transmembrane helix</keyword>
<reference evidence="2" key="1">
    <citation type="submission" date="2020-02" db="EMBL/GenBank/DDBJ databases">
        <authorList>
            <person name="Meier V. D."/>
        </authorList>
    </citation>
    <scope>NUCLEOTIDE SEQUENCE</scope>
    <source>
        <strain evidence="2">AVDCRST_MAG83</strain>
    </source>
</reference>
<name>A0A6J4H0S9_9MICC</name>
<dbReference type="EMBL" id="CADCTE010000001">
    <property type="protein sequence ID" value="CAA9209831.1"/>
    <property type="molecule type" value="Genomic_DNA"/>
</dbReference>